<dbReference type="Proteomes" id="UP000887565">
    <property type="component" value="Unplaced"/>
</dbReference>
<keyword evidence="1" id="KW-1185">Reference proteome</keyword>
<evidence type="ECO:0000313" key="1">
    <source>
        <dbReference type="Proteomes" id="UP000887565"/>
    </source>
</evidence>
<sequence length="80" mass="9078">MNTIRGTMPLAVHVCSPHSQAELQAIIKNEIPKLSSKSENINIDLICKQNWIEGDGTFEFELTEWASQIPIVERIRSDNK</sequence>
<reference evidence="2" key="1">
    <citation type="submission" date="2022-11" db="UniProtKB">
        <authorList>
            <consortium name="WormBaseParasite"/>
        </authorList>
    </citation>
    <scope>IDENTIFICATION</scope>
</reference>
<dbReference type="WBParaSite" id="nRc.2.0.1.t12168-RA">
    <property type="protein sequence ID" value="nRc.2.0.1.t12168-RA"/>
    <property type="gene ID" value="nRc.2.0.1.g12168"/>
</dbReference>
<evidence type="ECO:0000313" key="2">
    <source>
        <dbReference type="WBParaSite" id="nRc.2.0.1.t12168-RA"/>
    </source>
</evidence>
<proteinExistence type="predicted"/>
<protein>
    <submittedName>
        <fullName evidence="2">Uncharacterized protein</fullName>
    </submittedName>
</protein>
<accession>A0A915IED9</accession>
<name>A0A915IED9_ROMCU</name>
<organism evidence="1 2">
    <name type="scientific">Romanomermis culicivorax</name>
    <name type="common">Nematode worm</name>
    <dbReference type="NCBI Taxonomy" id="13658"/>
    <lineage>
        <taxon>Eukaryota</taxon>
        <taxon>Metazoa</taxon>
        <taxon>Ecdysozoa</taxon>
        <taxon>Nematoda</taxon>
        <taxon>Enoplea</taxon>
        <taxon>Dorylaimia</taxon>
        <taxon>Mermithida</taxon>
        <taxon>Mermithoidea</taxon>
        <taxon>Mermithidae</taxon>
        <taxon>Romanomermis</taxon>
    </lineage>
</organism>
<dbReference type="AlphaFoldDB" id="A0A915IED9"/>